<evidence type="ECO:0000313" key="3">
    <source>
        <dbReference type="EMBL" id="CAB4899076.1"/>
    </source>
</evidence>
<dbReference type="CDD" id="cd00130">
    <property type="entry name" value="PAS"/>
    <property type="match status" value="1"/>
</dbReference>
<feature type="domain" description="PAS" evidence="2">
    <location>
        <begin position="261"/>
        <end position="331"/>
    </location>
</feature>
<evidence type="ECO:0000259" key="2">
    <source>
        <dbReference type="PROSITE" id="PS50112"/>
    </source>
</evidence>
<name>A0A6J7FUP0_9ZZZZ</name>
<dbReference type="InterPro" id="IPR035965">
    <property type="entry name" value="PAS-like_dom_sf"/>
</dbReference>
<dbReference type="InterPro" id="IPR000014">
    <property type="entry name" value="PAS"/>
</dbReference>
<feature type="compositionally biased region" description="Basic and acidic residues" evidence="1">
    <location>
        <begin position="96"/>
        <end position="126"/>
    </location>
</feature>
<dbReference type="InterPro" id="IPR013656">
    <property type="entry name" value="PAS_4"/>
</dbReference>
<protein>
    <submittedName>
        <fullName evidence="3">Unannotated protein</fullName>
    </submittedName>
</protein>
<dbReference type="Gene3D" id="3.30.450.20">
    <property type="entry name" value="PAS domain"/>
    <property type="match status" value="2"/>
</dbReference>
<dbReference type="PROSITE" id="PS50112">
    <property type="entry name" value="PAS"/>
    <property type="match status" value="1"/>
</dbReference>
<reference evidence="3" key="1">
    <citation type="submission" date="2020-05" db="EMBL/GenBank/DDBJ databases">
        <authorList>
            <person name="Chiriac C."/>
            <person name="Salcher M."/>
            <person name="Ghai R."/>
            <person name="Kavagutti S V."/>
        </authorList>
    </citation>
    <scope>NUCLEOTIDE SEQUENCE</scope>
</reference>
<sequence length="381" mass="40690">MFSVSTLTIGDVGIVVRPILSSAQLRETLDAISSIKGIDRATLDRLQGDTAHVLAHAERPVALASELRAALRQRVVSCSATDGSITVELAPAPAPHPRDGSRADAHHDRDPREPGRHHGRGEEPGSRARRPATPDDAQAAGIAAAEAINQSGDLSVLLFDLDGRFTAAAGGMHRRLGHEFALMQGRTGQELATPAVWHLVRPGFADALAGRSRTIDVPLPSGPTYEAAFRPLTRDGTIVGGMITVRDVTARRATERALTESTAVVAAVLDASGTPFGLLAPGGRWARVNRAMLELLGEDEATMLTANLLDRTRPEDTRALERTLTEMADHHLDGHLDVLPVRRRDGGWIDVTARMTAVRTEAGLHGVVLELLPVPVAEVRC</sequence>
<organism evidence="3">
    <name type="scientific">freshwater metagenome</name>
    <dbReference type="NCBI Taxonomy" id="449393"/>
    <lineage>
        <taxon>unclassified sequences</taxon>
        <taxon>metagenomes</taxon>
        <taxon>ecological metagenomes</taxon>
    </lineage>
</organism>
<feature type="region of interest" description="Disordered" evidence="1">
    <location>
        <begin position="87"/>
        <end position="140"/>
    </location>
</feature>
<accession>A0A6J7FUP0</accession>
<dbReference type="EMBL" id="CAFBMK010000015">
    <property type="protein sequence ID" value="CAB4899076.1"/>
    <property type="molecule type" value="Genomic_DNA"/>
</dbReference>
<dbReference type="AlphaFoldDB" id="A0A6J7FUP0"/>
<proteinExistence type="predicted"/>
<evidence type="ECO:0000256" key="1">
    <source>
        <dbReference type="SAM" id="MobiDB-lite"/>
    </source>
</evidence>
<dbReference type="SUPFAM" id="SSF55785">
    <property type="entry name" value="PYP-like sensor domain (PAS domain)"/>
    <property type="match status" value="2"/>
</dbReference>
<dbReference type="Pfam" id="PF08448">
    <property type="entry name" value="PAS_4"/>
    <property type="match status" value="1"/>
</dbReference>
<gene>
    <name evidence="3" type="ORF">UFOPK3564_00467</name>
</gene>